<dbReference type="PANTHER" id="PTHR42852">
    <property type="entry name" value="THIOL:DISULFIDE INTERCHANGE PROTEIN DSBE"/>
    <property type="match status" value="1"/>
</dbReference>
<dbReference type="GO" id="GO:0016209">
    <property type="term" value="F:antioxidant activity"/>
    <property type="evidence" value="ECO:0007669"/>
    <property type="project" value="InterPro"/>
</dbReference>
<evidence type="ECO:0000313" key="3">
    <source>
        <dbReference type="EMBL" id="MBF4499820.1"/>
    </source>
</evidence>
<evidence type="ECO:0000259" key="2">
    <source>
        <dbReference type="PROSITE" id="PS51352"/>
    </source>
</evidence>
<comment type="caution">
    <text evidence="3">The sequence shown here is derived from an EMBL/GenBank/DDBJ whole genome shotgun (WGS) entry which is preliminary data.</text>
</comment>
<dbReference type="RefSeq" id="WP_194561300.1">
    <property type="nucleotide sequence ID" value="NZ_JADKPV010000001.1"/>
</dbReference>
<dbReference type="InterPro" id="IPR017937">
    <property type="entry name" value="Thioredoxin_CS"/>
</dbReference>
<evidence type="ECO:0000313" key="4">
    <source>
        <dbReference type="Proteomes" id="UP000622653"/>
    </source>
</evidence>
<dbReference type="Proteomes" id="UP000622653">
    <property type="component" value="Unassembled WGS sequence"/>
</dbReference>
<dbReference type="GO" id="GO:0016491">
    <property type="term" value="F:oxidoreductase activity"/>
    <property type="evidence" value="ECO:0007669"/>
    <property type="project" value="InterPro"/>
</dbReference>
<dbReference type="Pfam" id="PF00578">
    <property type="entry name" value="AhpC-TSA"/>
    <property type="match status" value="1"/>
</dbReference>
<dbReference type="InterPro" id="IPR050553">
    <property type="entry name" value="Thioredoxin_ResA/DsbE_sf"/>
</dbReference>
<keyword evidence="1" id="KW-1015">Disulfide bond</keyword>
<dbReference type="InterPro" id="IPR036249">
    <property type="entry name" value="Thioredoxin-like_sf"/>
</dbReference>
<name>A0A8J7GHL8_9BACL</name>
<evidence type="ECO:0000256" key="1">
    <source>
        <dbReference type="ARBA" id="ARBA00023157"/>
    </source>
</evidence>
<gene>
    <name evidence="3" type="ORF">IRY55_00490</name>
</gene>
<accession>A0A8J7GHL8</accession>
<protein>
    <submittedName>
        <fullName evidence="3">Redoxin domain-containing protein</fullName>
    </submittedName>
</protein>
<reference evidence="3" key="1">
    <citation type="submission" date="2020-11" db="EMBL/GenBank/DDBJ databases">
        <title>Multidrug resistant novel bacterium Savagea serpentis sp. nov., isolated from the scats of a vine snake (Ahaetulla nasuta).</title>
        <authorList>
            <person name="Venkata Ramana V."/>
            <person name="Vikas Patil S."/>
            <person name="Yogita Lugani V."/>
        </authorList>
    </citation>
    <scope>NUCLEOTIDE SEQUENCE</scope>
    <source>
        <strain evidence="3">SN6</strain>
    </source>
</reference>
<dbReference type="InterPro" id="IPR000866">
    <property type="entry name" value="AhpC/TSA"/>
</dbReference>
<sequence>MRNIIIGLVVVLMVGWAIFEFTGEKSEEKQLAAQRAALLKEQQQLNAKLEAFEGFGIKVGDMAPNFEVQDLATGEQVKLTDYQGEPVILNFWATWCPPCRAEMPDMEQFFKDTDANLLSVNLIETEKSKDHVPEFIDSYGLTFDVLLDHNSATAATYKIQPIPTTFFIDREGVISFIAYGAMNYDTMAQEYEKIK</sequence>
<dbReference type="PROSITE" id="PS00194">
    <property type="entry name" value="THIOREDOXIN_1"/>
    <property type="match status" value="1"/>
</dbReference>
<dbReference type="PROSITE" id="PS51352">
    <property type="entry name" value="THIOREDOXIN_2"/>
    <property type="match status" value="1"/>
</dbReference>
<dbReference type="AlphaFoldDB" id="A0A8J7GHL8"/>
<dbReference type="SUPFAM" id="SSF52833">
    <property type="entry name" value="Thioredoxin-like"/>
    <property type="match status" value="1"/>
</dbReference>
<keyword evidence="4" id="KW-1185">Reference proteome</keyword>
<dbReference type="InterPro" id="IPR013766">
    <property type="entry name" value="Thioredoxin_domain"/>
</dbReference>
<dbReference type="PANTHER" id="PTHR42852:SF1">
    <property type="entry name" value="THIOREDOXIN-LIKE PROTEIN YNEN"/>
    <property type="match status" value="1"/>
</dbReference>
<feature type="domain" description="Thioredoxin" evidence="2">
    <location>
        <begin position="57"/>
        <end position="195"/>
    </location>
</feature>
<organism evidence="3 4">
    <name type="scientific">Savagea serpentis</name>
    <dbReference type="NCBI Taxonomy" id="2785297"/>
    <lineage>
        <taxon>Bacteria</taxon>
        <taxon>Bacillati</taxon>
        <taxon>Bacillota</taxon>
        <taxon>Bacilli</taxon>
        <taxon>Bacillales</taxon>
        <taxon>Caryophanaceae</taxon>
        <taxon>Savagea</taxon>
    </lineage>
</organism>
<dbReference type="CDD" id="cd02966">
    <property type="entry name" value="TlpA_like_family"/>
    <property type="match status" value="1"/>
</dbReference>
<dbReference type="Gene3D" id="3.40.30.10">
    <property type="entry name" value="Glutaredoxin"/>
    <property type="match status" value="1"/>
</dbReference>
<proteinExistence type="predicted"/>
<dbReference type="EMBL" id="JADKPV010000001">
    <property type="protein sequence ID" value="MBF4499820.1"/>
    <property type="molecule type" value="Genomic_DNA"/>
</dbReference>